<keyword evidence="4" id="KW-1185">Reference proteome</keyword>
<feature type="compositionally biased region" description="Basic and acidic residues" evidence="1">
    <location>
        <begin position="654"/>
        <end position="681"/>
    </location>
</feature>
<feature type="compositionally biased region" description="Basic residues" evidence="1">
    <location>
        <begin position="434"/>
        <end position="446"/>
    </location>
</feature>
<dbReference type="PANTHER" id="PTHR42081:SF1">
    <property type="entry name" value="ZINC FINGER PROTEIN DHHC DOMAIN CONTAINING PROTEIN"/>
    <property type="match status" value="1"/>
</dbReference>
<dbReference type="EMBL" id="JAPQKO010000001">
    <property type="protein sequence ID" value="KAJ5182780.1"/>
    <property type="molecule type" value="Genomic_DNA"/>
</dbReference>
<gene>
    <name evidence="3" type="ORF">N7492_000396</name>
</gene>
<dbReference type="PANTHER" id="PTHR42081">
    <property type="entry name" value="ZINC FINGER PROTEIN DHHC DOMAIN CONTAINING PROTEIN"/>
    <property type="match status" value="1"/>
</dbReference>
<accession>A0A9W9IQC0</accession>
<feature type="compositionally biased region" description="Basic and acidic residues" evidence="1">
    <location>
        <begin position="293"/>
        <end position="302"/>
    </location>
</feature>
<dbReference type="InterPro" id="IPR058348">
    <property type="entry name" value="DUF8035"/>
</dbReference>
<feature type="region of interest" description="Disordered" evidence="1">
    <location>
        <begin position="654"/>
        <end position="737"/>
    </location>
</feature>
<dbReference type="AlphaFoldDB" id="A0A9W9IQC0"/>
<comment type="caution">
    <text evidence="3">The sequence shown here is derived from an EMBL/GenBank/DDBJ whole genome shotgun (WGS) entry which is preliminary data.</text>
</comment>
<evidence type="ECO:0000313" key="4">
    <source>
        <dbReference type="Proteomes" id="UP001146351"/>
    </source>
</evidence>
<dbReference type="Proteomes" id="UP001146351">
    <property type="component" value="Unassembled WGS sequence"/>
</dbReference>
<name>A0A9W9IQC0_9EURO</name>
<feature type="compositionally biased region" description="Pro residues" evidence="1">
    <location>
        <begin position="548"/>
        <end position="557"/>
    </location>
</feature>
<reference evidence="3" key="1">
    <citation type="submission" date="2022-11" db="EMBL/GenBank/DDBJ databases">
        <authorList>
            <person name="Petersen C."/>
        </authorList>
    </citation>
    <scope>NUCLEOTIDE SEQUENCE</scope>
    <source>
        <strain evidence="3">IBT 21917</strain>
    </source>
</reference>
<evidence type="ECO:0000313" key="3">
    <source>
        <dbReference type="EMBL" id="KAJ5182780.1"/>
    </source>
</evidence>
<feature type="compositionally biased region" description="Basic and acidic residues" evidence="1">
    <location>
        <begin position="482"/>
        <end position="493"/>
    </location>
</feature>
<evidence type="ECO:0000256" key="1">
    <source>
        <dbReference type="SAM" id="MobiDB-lite"/>
    </source>
</evidence>
<feature type="domain" description="DUF8035" evidence="2">
    <location>
        <begin position="579"/>
        <end position="631"/>
    </location>
</feature>
<feature type="compositionally biased region" description="Basic and acidic residues" evidence="1">
    <location>
        <begin position="250"/>
        <end position="267"/>
    </location>
</feature>
<feature type="compositionally biased region" description="Basic and acidic residues" evidence="1">
    <location>
        <begin position="341"/>
        <end position="361"/>
    </location>
</feature>
<feature type="compositionally biased region" description="Acidic residues" evidence="1">
    <location>
        <begin position="682"/>
        <end position="691"/>
    </location>
</feature>
<feature type="region of interest" description="Disordered" evidence="1">
    <location>
        <begin position="124"/>
        <end position="579"/>
    </location>
</feature>
<dbReference type="OrthoDB" id="5418088at2759"/>
<feature type="compositionally biased region" description="Basic and acidic residues" evidence="1">
    <location>
        <begin position="78"/>
        <end position="91"/>
    </location>
</feature>
<proteinExistence type="predicted"/>
<feature type="compositionally biased region" description="Basic and acidic residues" evidence="1">
    <location>
        <begin position="714"/>
        <end position="727"/>
    </location>
</feature>
<feature type="compositionally biased region" description="Basic and acidic residues" evidence="1">
    <location>
        <begin position="168"/>
        <end position="177"/>
    </location>
</feature>
<dbReference type="Pfam" id="PF26118">
    <property type="entry name" value="DUF8035"/>
    <property type="match status" value="1"/>
</dbReference>
<reference evidence="3" key="2">
    <citation type="journal article" date="2023" name="IMA Fungus">
        <title>Comparative genomic study of the Penicillium genus elucidates a diverse pangenome and 15 lateral gene transfer events.</title>
        <authorList>
            <person name="Petersen C."/>
            <person name="Sorensen T."/>
            <person name="Nielsen M.R."/>
            <person name="Sondergaard T.E."/>
            <person name="Sorensen J.L."/>
            <person name="Fitzpatrick D.A."/>
            <person name="Frisvad J.C."/>
            <person name="Nielsen K.L."/>
        </authorList>
    </citation>
    <scope>NUCLEOTIDE SEQUENCE</scope>
    <source>
        <strain evidence="3">IBT 21917</strain>
    </source>
</reference>
<feature type="compositionally biased region" description="Low complexity" evidence="1">
    <location>
        <begin position="126"/>
        <end position="145"/>
    </location>
</feature>
<sequence length="737" mass="84435">MSFASHYRTLSPTRGRHHASGPRASTGMVQAGSYDSYEAPGRYDFDDYYPSDTGYPNTYKYRPAPRSRIDAQPISSQKYRDYGHSTKKRTEYSIQSPSRSRNRSHTASAADLYETPVRLAVPSSHLRPVVNSSRRSPSPLPSDSNMHLSPHGSRHRRVYSTDYASDTGRLEPHDTVKRHSSHRIPHRVQPPINRRRYPPLEGLKKGDDIDSYDAYSYTTPREQFDRDYPVKPRTSTGRTSSSRPLSMNVMEDHPSWLGRRDPRETRPHGPPPTSRGLNKLGRGEEWAYGSPRATDDHLDTARSRGGGYDQALVPVRREESDDGYDLESDDRRRRRHRRHHYEGDRHTRDERSPRPPHENERSLPLGTAALGSGYSDLSDYDHRPTRRHSRRPRDSGYGYDAGQASPREPVDSSPPGSDKNKQLQYLEPPENRPRRNRSRVHSRHRHGSDNDRFTDDEDLQQYRREPAGGSSRRHSSTDSSSDDGRSPRRYPRDRSRRRSSRRMLEDSHAIESRRSPSNGRRDEVRSPVAVDPPMTKEPELAPKGILKPPRPSFPEEPNPIREGVAPLKDAHKKGIPPGARWTKIDRRLVNPEALEAGNERFEERSDYVIVLRVLSKEEIQAYAMKTQEIRGQYLSAQDWDGLVLHSLKLTDNASDTRHKEHVQDRRRRIDDNQRHGRHGEESSSDVEDECEEPRAELEAPPAPEQQERLALPMRPRDSGHSVHESEGVRTSPPAAPM</sequence>
<feature type="region of interest" description="Disordered" evidence="1">
    <location>
        <begin position="1"/>
        <end position="111"/>
    </location>
</feature>
<evidence type="ECO:0000259" key="2">
    <source>
        <dbReference type="Pfam" id="PF26118"/>
    </source>
</evidence>
<feature type="compositionally biased region" description="Basic and acidic residues" evidence="1">
    <location>
        <begin position="502"/>
        <end position="525"/>
    </location>
</feature>
<protein>
    <recommendedName>
        <fullName evidence="2">DUF8035 domain-containing protein</fullName>
    </recommendedName>
</protein>
<organism evidence="3 4">
    <name type="scientific">Penicillium capsulatum</name>
    <dbReference type="NCBI Taxonomy" id="69766"/>
    <lineage>
        <taxon>Eukaryota</taxon>
        <taxon>Fungi</taxon>
        <taxon>Dikarya</taxon>
        <taxon>Ascomycota</taxon>
        <taxon>Pezizomycotina</taxon>
        <taxon>Eurotiomycetes</taxon>
        <taxon>Eurotiomycetidae</taxon>
        <taxon>Eurotiales</taxon>
        <taxon>Aspergillaceae</taxon>
        <taxon>Penicillium</taxon>
    </lineage>
</organism>
<feature type="compositionally biased region" description="Low complexity" evidence="1">
    <location>
        <begin position="233"/>
        <end position="243"/>
    </location>
</feature>